<evidence type="ECO:0000256" key="5">
    <source>
        <dbReference type="ARBA" id="ARBA00022840"/>
    </source>
</evidence>
<dbReference type="InterPro" id="IPR050095">
    <property type="entry name" value="ECF_ABC_transporter_ATP-bd"/>
</dbReference>
<dbReference type="PANTHER" id="PTHR43553">
    <property type="entry name" value="HEAVY METAL TRANSPORTER"/>
    <property type="match status" value="1"/>
</dbReference>
<dbReference type="CDD" id="cd03225">
    <property type="entry name" value="ABC_cobalt_CbiO_domain1"/>
    <property type="match status" value="1"/>
</dbReference>
<reference evidence="10 11" key="1">
    <citation type="submission" date="2013-06" db="EMBL/GenBank/DDBJ databases">
        <title>Rumen cellulosomics: divergent fiber-degrading strategies revealed by comparative genome-wide analysis of six Ruminococcal strains.</title>
        <authorList>
            <person name="Dassa B."/>
            <person name="Borovok I."/>
            <person name="Lamed R."/>
            <person name="Flint H."/>
            <person name="Yeoman C.J."/>
            <person name="White B."/>
            <person name="Bayer E.A."/>
        </authorList>
    </citation>
    <scope>NUCLEOTIDE SEQUENCE [LARGE SCALE GENOMIC DNA]</scope>
    <source>
        <strain evidence="10 11">SY3</strain>
    </source>
</reference>
<dbReference type="NCBIfam" id="TIGR04521">
    <property type="entry name" value="ECF_ATPase_2"/>
    <property type="match status" value="1"/>
</dbReference>
<dbReference type="OrthoDB" id="9784332at2"/>
<dbReference type="Pfam" id="PF00005">
    <property type="entry name" value="ABC_tran"/>
    <property type="match status" value="1"/>
</dbReference>
<evidence type="ECO:0000313" key="11">
    <source>
        <dbReference type="Proteomes" id="UP000021369"/>
    </source>
</evidence>
<keyword evidence="4 8" id="KW-0547">Nucleotide-binding</keyword>
<dbReference type="SUPFAM" id="SSF52540">
    <property type="entry name" value="P-loop containing nucleoside triphosphate hydrolases"/>
    <property type="match status" value="1"/>
</dbReference>
<dbReference type="FunFam" id="3.40.50.300:FF:000224">
    <property type="entry name" value="Energy-coupling factor transporter ATP-binding protein EcfA"/>
    <property type="match status" value="1"/>
</dbReference>
<comment type="subunit">
    <text evidence="8">Forms a stable energy-coupling factor (ECF) transporter complex composed of 2 membrane-embedded substrate-binding proteins (S component), 2 ATP-binding proteins (A component) and 2 transmembrane proteins (T component).</text>
</comment>
<dbReference type="PANTHER" id="PTHR43553:SF27">
    <property type="entry name" value="ENERGY-COUPLING FACTOR TRANSPORTER ATP-BINDING PROTEIN ECFA2"/>
    <property type="match status" value="1"/>
</dbReference>
<comment type="subcellular location">
    <subcellularLocation>
        <location evidence="1 8">Cell membrane</location>
        <topology evidence="1 8">Peripheral membrane protein</topology>
    </subcellularLocation>
</comment>
<dbReference type="InterPro" id="IPR015856">
    <property type="entry name" value="ABC_transpr_CbiO/EcfA_su"/>
</dbReference>
<evidence type="ECO:0000256" key="8">
    <source>
        <dbReference type="RuleBase" id="RU365104"/>
    </source>
</evidence>
<gene>
    <name evidence="10" type="ORF">RASY3_01825</name>
</gene>
<dbReference type="GO" id="GO:0042626">
    <property type="term" value="F:ATPase-coupled transmembrane transporter activity"/>
    <property type="evidence" value="ECO:0007669"/>
    <property type="project" value="TreeGrafter"/>
</dbReference>
<comment type="similarity">
    <text evidence="8">Belongs to the ABC transporter superfamily. Energy-coupling factor EcfA family.</text>
</comment>
<dbReference type="EMBL" id="JEOB01000001">
    <property type="protein sequence ID" value="EXM40581.1"/>
    <property type="molecule type" value="Genomic_DNA"/>
</dbReference>
<sequence>MAVIKTEKLTYVYGEGTPFRKVAVDNVDLEIEKGDFAGIIGHTGSGKSTLIQHFNGLLKPTSGAVYIDGEKLWDDKAKLRPVRFKVGLVFQYPEYQLFEETVAKDIAFGPKNMGLDKDEIARRVKESAEMVGLSAKALEKSPFELSGGQRRRAAIAGVMAMEPEVLILDEPASGLDPKGREQILGMIKDYHRQKGNTVLLVSHSMEDIAKNVDKILVMNDAKLFCYDETVKVFHRAEELEAMGLAVPQITRVFNRLKAMGIDLGEDVYTVGFGRDLLLNRLGKRV</sequence>
<keyword evidence="6" id="KW-1278">Translocase</keyword>
<dbReference type="RefSeq" id="WP_024857445.1">
    <property type="nucleotide sequence ID" value="NZ_JEOB01000001.1"/>
</dbReference>
<evidence type="ECO:0000313" key="10">
    <source>
        <dbReference type="EMBL" id="EXM40581.1"/>
    </source>
</evidence>
<dbReference type="GO" id="GO:0016887">
    <property type="term" value="F:ATP hydrolysis activity"/>
    <property type="evidence" value="ECO:0007669"/>
    <property type="project" value="InterPro"/>
</dbReference>
<evidence type="ECO:0000256" key="4">
    <source>
        <dbReference type="ARBA" id="ARBA00022741"/>
    </source>
</evidence>
<keyword evidence="5 8" id="KW-0067">ATP-binding</keyword>
<dbReference type="SMART" id="SM00382">
    <property type="entry name" value="AAA"/>
    <property type="match status" value="1"/>
</dbReference>
<keyword evidence="2 8" id="KW-0813">Transport</keyword>
<comment type="function">
    <text evidence="8">ATP-binding (A) component of a common energy-coupling factor (ECF) ABC-transporter complex.</text>
</comment>
<name>A0A011VZ38_RUMAL</name>
<dbReference type="PATRIC" id="fig|1341156.4.peg.88"/>
<evidence type="ECO:0000256" key="3">
    <source>
        <dbReference type="ARBA" id="ARBA00022475"/>
    </source>
</evidence>
<keyword evidence="7 8" id="KW-0472">Membrane</keyword>
<dbReference type="GO" id="GO:0005524">
    <property type="term" value="F:ATP binding"/>
    <property type="evidence" value="ECO:0007669"/>
    <property type="project" value="UniProtKB-UniRule"/>
</dbReference>
<dbReference type="AlphaFoldDB" id="A0A011VZ38"/>
<dbReference type="InterPro" id="IPR017871">
    <property type="entry name" value="ABC_transporter-like_CS"/>
</dbReference>
<comment type="caution">
    <text evidence="10">The sequence shown here is derived from an EMBL/GenBank/DDBJ whole genome shotgun (WGS) entry which is preliminary data.</text>
</comment>
<protein>
    <recommendedName>
        <fullName evidence="8">Energy-coupling factor transporter ATP-binding protein EcfA2</fullName>
        <ecNumber evidence="8">7.-.-.-</ecNumber>
    </recommendedName>
</protein>
<dbReference type="PROSITE" id="PS00211">
    <property type="entry name" value="ABC_TRANSPORTER_1"/>
    <property type="match status" value="1"/>
</dbReference>
<proteinExistence type="inferred from homology"/>
<evidence type="ECO:0000256" key="2">
    <source>
        <dbReference type="ARBA" id="ARBA00022448"/>
    </source>
</evidence>
<accession>A0A011VZ38</accession>
<dbReference type="InterPro" id="IPR030946">
    <property type="entry name" value="EcfA2"/>
</dbReference>
<keyword evidence="11" id="KW-1185">Reference proteome</keyword>
<dbReference type="InterPro" id="IPR027417">
    <property type="entry name" value="P-loop_NTPase"/>
</dbReference>
<evidence type="ECO:0000259" key="9">
    <source>
        <dbReference type="PROSITE" id="PS50893"/>
    </source>
</evidence>
<dbReference type="NCBIfam" id="NF010158">
    <property type="entry name" value="PRK13637.1"/>
    <property type="match status" value="1"/>
</dbReference>
<dbReference type="PROSITE" id="PS50893">
    <property type="entry name" value="ABC_TRANSPORTER_2"/>
    <property type="match status" value="1"/>
</dbReference>
<keyword evidence="3 8" id="KW-1003">Cell membrane</keyword>
<dbReference type="InterPro" id="IPR003593">
    <property type="entry name" value="AAA+_ATPase"/>
</dbReference>
<dbReference type="InterPro" id="IPR003439">
    <property type="entry name" value="ABC_transporter-like_ATP-bd"/>
</dbReference>
<dbReference type="EC" id="7.-.-.-" evidence="8"/>
<evidence type="ECO:0000256" key="7">
    <source>
        <dbReference type="ARBA" id="ARBA00023136"/>
    </source>
</evidence>
<feature type="domain" description="ABC transporter" evidence="9">
    <location>
        <begin position="4"/>
        <end position="245"/>
    </location>
</feature>
<dbReference type="Gene3D" id="3.40.50.300">
    <property type="entry name" value="P-loop containing nucleotide triphosphate hydrolases"/>
    <property type="match status" value="1"/>
</dbReference>
<evidence type="ECO:0000256" key="6">
    <source>
        <dbReference type="ARBA" id="ARBA00022967"/>
    </source>
</evidence>
<dbReference type="Proteomes" id="UP000021369">
    <property type="component" value="Unassembled WGS sequence"/>
</dbReference>
<dbReference type="GO" id="GO:0043190">
    <property type="term" value="C:ATP-binding cassette (ABC) transporter complex"/>
    <property type="evidence" value="ECO:0007669"/>
    <property type="project" value="TreeGrafter"/>
</dbReference>
<evidence type="ECO:0000256" key="1">
    <source>
        <dbReference type="ARBA" id="ARBA00004202"/>
    </source>
</evidence>
<organism evidence="10 11">
    <name type="scientific">Ruminococcus albus SY3</name>
    <dbReference type="NCBI Taxonomy" id="1341156"/>
    <lineage>
        <taxon>Bacteria</taxon>
        <taxon>Bacillati</taxon>
        <taxon>Bacillota</taxon>
        <taxon>Clostridia</taxon>
        <taxon>Eubacteriales</taxon>
        <taxon>Oscillospiraceae</taxon>
        <taxon>Ruminococcus</taxon>
    </lineage>
</organism>